<feature type="transmembrane region" description="Helical" evidence="6">
    <location>
        <begin position="38"/>
        <end position="60"/>
    </location>
</feature>
<keyword evidence="3 6" id="KW-1133">Transmembrane helix</keyword>
<sequence>MASGKWREFRRVVQRRRVFQQDQLETSDLKRCLTGWDLTALGLGSTLGVGVYVLVGLVALQYAGPSIILSFLIAAIASMFAGLCYAEFGARVPRAGSAYIYTYVTVGELLAFLVGWNNILESAFGTASVARGLSIYVDTMTNKTMSSWFESALPVGTSQLSPHFDLFAFLVVLLLGVLLAFGVRESSMVNNGLAVVNTLVIIFIVFAGAFKANSYNWRIPAEEVPEGRGSGGFFPYGMLGMLRGAAICFYGFVGFDSISASGEEVKEPRRTIPFAILTVLTILFIAYSSVAIVVTMMVPYFEQDEKAAVAAAFTSVGWDWARWVVTVGAIFGISASLFGAMFPLPRLLYAMSSDGLLFHWLSHVSASRQTPIVATVLPAAIIALLAGFLELQQLVMMMCIGTLFSYTIVAVCVIVLRYRSNAVSQSTSSTLRQIVSCGQKVPNKTTSNSVIVILIIYMCVCVASALVWRLAATRAVTLAALNVLALLLVALMFLQPTQQPDLPFKTPFVPVIPCLSIYFNIHLMIFINIQTWIRVLIWILIGIPIYIICVCCYKRNKSNNLEENIKTFSNVTKNGNTHIQIIVEAPTPPGTLDRSSNIEGGNRDSKTMEQRGVNIEMKEKTIHNDIVPYETEEIVIQHAAIVENNEEKEAKIIYLLDKVLQDEEDSYGEIISWKEPTDDDNVSAKQDITLHRKSLTELSDAGSDASLGNNVLSKYDVVAQVHREDLPKVTEESLETGEIEELENNNEVEDQELVTAFNDSETNSGTGESGYSDTIDKTALNDSIEDVPNIPPPPPLDENYFASPYFKKSYTVPKRPSKSKLVEMQDEENKPRESINSNSSMGDGNLVFGSDRQITFLSKLNDLFQSKMLTDDVDEQKRRSNSAGNVVENTPFSPFVRPPMFLDLQKEITSKEAAQNLRHVLEEKPNPPDEVEDDEAEDQSMGKEALKSKLENIFATGGPQLLKPRLMKSNPPTPEESYQTDNSSTESIAKLPKMDKNDTLKRQKDKFSQVLNSFRLSLNKEDNV</sequence>
<feature type="compositionally biased region" description="Basic and acidic residues" evidence="5">
    <location>
        <begin position="820"/>
        <end position="833"/>
    </location>
</feature>
<feature type="transmembrane region" description="Helical" evidence="6">
    <location>
        <begin position="66"/>
        <end position="86"/>
    </location>
</feature>
<evidence type="ECO:0000259" key="7">
    <source>
        <dbReference type="Pfam" id="PF13906"/>
    </source>
</evidence>
<feature type="transmembrane region" description="Helical" evidence="6">
    <location>
        <begin position="320"/>
        <end position="349"/>
    </location>
</feature>
<feature type="region of interest" description="Disordered" evidence="5">
    <location>
        <begin position="956"/>
        <end position="1004"/>
    </location>
</feature>
<keyword evidence="9" id="KW-1185">Reference proteome</keyword>
<evidence type="ECO:0000256" key="6">
    <source>
        <dbReference type="SAM" id="Phobius"/>
    </source>
</evidence>
<feature type="transmembrane region" description="Helical" evidence="6">
    <location>
        <begin position="98"/>
        <end position="116"/>
    </location>
</feature>
<evidence type="ECO:0000256" key="1">
    <source>
        <dbReference type="ARBA" id="ARBA00004141"/>
    </source>
</evidence>
<protein>
    <recommendedName>
        <fullName evidence="7">Cationic amino acid transporter C-terminal domain-containing protein</fullName>
    </recommendedName>
</protein>
<dbReference type="PANTHER" id="PTHR43243:SF105">
    <property type="entry name" value="CATIONIC AMINO ACID TRANSPORTER C-TERMINAL DOMAIN-CONTAINING PROTEIN"/>
    <property type="match status" value="1"/>
</dbReference>
<feature type="domain" description="Cationic amino acid transporter C-terminal" evidence="7">
    <location>
        <begin position="504"/>
        <end position="548"/>
    </location>
</feature>
<proteinExistence type="predicted"/>
<dbReference type="EMBL" id="OU963904">
    <property type="protein sequence ID" value="CAH0398522.1"/>
    <property type="molecule type" value="Genomic_DNA"/>
</dbReference>
<feature type="transmembrane region" description="Helical" evidence="6">
    <location>
        <begin position="535"/>
        <end position="553"/>
    </location>
</feature>
<feature type="region of interest" description="Disordered" evidence="5">
    <location>
        <begin position="816"/>
        <end position="846"/>
    </location>
</feature>
<name>A0ABN8AUZ5_CHISP</name>
<feature type="transmembrane region" description="Helical" evidence="6">
    <location>
        <begin position="233"/>
        <end position="253"/>
    </location>
</feature>
<dbReference type="PANTHER" id="PTHR43243">
    <property type="entry name" value="INNER MEMBRANE TRANSPORTER YGJI-RELATED"/>
    <property type="match status" value="1"/>
</dbReference>
<feature type="transmembrane region" description="Helical" evidence="6">
    <location>
        <begin position="506"/>
        <end position="529"/>
    </location>
</feature>
<dbReference type="Pfam" id="PF13520">
    <property type="entry name" value="AA_permease_2"/>
    <property type="match status" value="1"/>
</dbReference>
<evidence type="ECO:0000256" key="2">
    <source>
        <dbReference type="ARBA" id="ARBA00022692"/>
    </source>
</evidence>
<organism evidence="8 9">
    <name type="scientific">Chilo suppressalis</name>
    <name type="common">Asiatic rice borer moth</name>
    <dbReference type="NCBI Taxonomy" id="168631"/>
    <lineage>
        <taxon>Eukaryota</taxon>
        <taxon>Metazoa</taxon>
        <taxon>Ecdysozoa</taxon>
        <taxon>Arthropoda</taxon>
        <taxon>Hexapoda</taxon>
        <taxon>Insecta</taxon>
        <taxon>Pterygota</taxon>
        <taxon>Neoptera</taxon>
        <taxon>Endopterygota</taxon>
        <taxon>Lepidoptera</taxon>
        <taxon>Glossata</taxon>
        <taxon>Ditrysia</taxon>
        <taxon>Pyraloidea</taxon>
        <taxon>Crambidae</taxon>
        <taxon>Crambinae</taxon>
        <taxon>Chilo</taxon>
    </lineage>
</organism>
<feature type="transmembrane region" description="Helical" evidence="6">
    <location>
        <begin position="370"/>
        <end position="389"/>
    </location>
</feature>
<evidence type="ECO:0000256" key="3">
    <source>
        <dbReference type="ARBA" id="ARBA00022989"/>
    </source>
</evidence>
<feature type="transmembrane region" description="Helical" evidence="6">
    <location>
        <begin position="450"/>
        <end position="470"/>
    </location>
</feature>
<evidence type="ECO:0000256" key="4">
    <source>
        <dbReference type="ARBA" id="ARBA00023136"/>
    </source>
</evidence>
<evidence type="ECO:0000313" key="8">
    <source>
        <dbReference type="EMBL" id="CAH0398522.1"/>
    </source>
</evidence>
<feature type="compositionally biased region" description="Polar residues" evidence="5">
    <location>
        <begin position="976"/>
        <end position="987"/>
    </location>
</feature>
<dbReference type="Gene3D" id="1.20.1740.10">
    <property type="entry name" value="Amino acid/polyamine transporter I"/>
    <property type="match status" value="1"/>
</dbReference>
<feature type="transmembrane region" description="Helical" evidence="6">
    <location>
        <begin position="195"/>
        <end position="213"/>
    </location>
</feature>
<dbReference type="InterPro" id="IPR029485">
    <property type="entry name" value="CAT_C"/>
</dbReference>
<dbReference type="InterPro" id="IPR002293">
    <property type="entry name" value="AA/rel_permease1"/>
</dbReference>
<dbReference type="Proteomes" id="UP001153292">
    <property type="component" value="Chromosome 11"/>
</dbReference>
<accession>A0ABN8AUZ5</accession>
<comment type="subcellular location">
    <subcellularLocation>
        <location evidence="1">Membrane</location>
        <topology evidence="1">Multi-pass membrane protein</topology>
    </subcellularLocation>
</comment>
<evidence type="ECO:0000256" key="5">
    <source>
        <dbReference type="SAM" id="MobiDB-lite"/>
    </source>
</evidence>
<dbReference type="Pfam" id="PF13906">
    <property type="entry name" value="AA_permease_C"/>
    <property type="match status" value="1"/>
</dbReference>
<keyword evidence="4 6" id="KW-0472">Membrane</keyword>
<keyword evidence="2 6" id="KW-0812">Transmembrane</keyword>
<feature type="transmembrane region" description="Helical" evidence="6">
    <location>
        <begin position="476"/>
        <end position="494"/>
    </location>
</feature>
<feature type="compositionally biased region" description="Acidic residues" evidence="5">
    <location>
        <begin position="929"/>
        <end position="938"/>
    </location>
</feature>
<feature type="transmembrane region" description="Helical" evidence="6">
    <location>
        <begin position="395"/>
        <end position="416"/>
    </location>
</feature>
<feature type="region of interest" description="Disordered" evidence="5">
    <location>
        <begin position="875"/>
        <end position="895"/>
    </location>
</feature>
<evidence type="ECO:0000313" key="9">
    <source>
        <dbReference type="Proteomes" id="UP001153292"/>
    </source>
</evidence>
<feature type="transmembrane region" description="Helical" evidence="6">
    <location>
        <begin position="166"/>
        <end position="183"/>
    </location>
</feature>
<feature type="region of interest" description="Disordered" evidence="5">
    <location>
        <begin position="920"/>
        <end position="943"/>
    </location>
</feature>
<gene>
    <name evidence="8" type="ORF">CHILSU_LOCUS1645</name>
</gene>
<feature type="compositionally biased region" description="Polar residues" evidence="5">
    <location>
        <begin position="881"/>
        <end position="892"/>
    </location>
</feature>
<reference evidence="8" key="1">
    <citation type="submission" date="2021-12" db="EMBL/GenBank/DDBJ databases">
        <authorList>
            <person name="King R."/>
        </authorList>
    </citation>
    <scope>NUCLEOTIDE SEQUENCE</scope>
</reference>
<feature type="compositionally biased region" description="Basic and acidic residues" evidence="5">
    <location>
        <begin position="992"/>
        <end position="1004"/>
    </location>
</feature>
<feature type="transmembrane region" description="Helical" evidence="6">
    <location>
        <begin position="274"/>
        <end position="300"/>
    </location>
</feature>